<reference evidence="1 2" key="1">
    <citation type="submission" date="2012-05" db="EMBL/GenBank/DDBJ databases">
        <title>Genome sequence of Nitritalea halalkaliphila LW7.</title>
        <authorList>
            <person name="Jangir P.K."/>
            <person name="Singh A."/>
            <person name="Shivaji S."/>
            <person name="Sharma R."/>
        </authorList>
    </citation>
    <scope>NUCLEOTIDE SEQUENCE [LARGE SCALE GENOMIC DNA]</scope>
    <source>
        <strain evidence="1 2">LW7</strain>
    </source>
</reference>
<proteinExistence type="predicted"/>
<sequence length="110" mass="12505">MKKEYTVPANFNTSDYTSHFARSDVRKGVTEAMHYILDHIITHPQESEKGKETFESRGGVALYTVILREKLGQRAADKALQYLLTNKVIIKLEGANQFKDKAALYGQTRN</sequence>
<dbReference type="Proteomes" id="UP000005551">
    <property type="component" value="Unassembled WGS sequence"/>
</dbReference>
<dbReference type="OrthoDB" id="882116at2"/>
<keyword evidence="2" id="KW-1185">Reference proteome</keyword>
<accession>I5C9B5</accession>
<evidence type="ECO:0000313" key="1">
    <source>
        <dbReference type="EMBL" id="EIM78417.1"/>
    </source>
</evidence>
<organism evidence="1 2">
    <name type="scientific">Nitritalea halalkaliphila LW7</name>
    <dbReference type="NCBI Taxonomy" id="1189621"/>
    <lineage>
        <taxon>Bacteria</taxon>
        <taxon>Pseudomonadati</taxon>
        <taxon>Bacteroidota</taxon>
        <taxon>Cytophagia</taxon>
        <taxon>Cytophagales</taxon>
        <taxon>Cyclobacteriaceae</taxon>
        <taxon>Nitritalea</taxon>
    </lineage>
</organism>
<comment type="caution">
    <text evidence="1">The sequence shown here is derived from an EMBL/GenBank/DDBJ whole genome shotgun (WGS) entry which is preliminary data.</text>
</comment>
<name>I5C9B5_9BACT</name>
<dbReference type="EMBL" id="AJYA01000006">
    <property type="protein sequence ID" value="EIM78417.1"/>
    <property type="molecule type" value="Genomic_DNA"/>
</dbReference>
<dbReference type="AlphaFoldDB" id="I5C9B5"/>
<evidence type="ECO:0000313" key="2">
    <source>
        <dbReference type="Proteomes" id="UP000005551"/>
    </source>
</evidence>
<gene>
    <name evidence="1" type="ORF">A3SI_03473</name>
</gene>
<protein>
    <submittedName>
        <fullName evidence="1">Uncharacterized protein</fullName>
    </submittedName>
</protein>
<dbReference type="RefSeq" id="WP_009053549.1">
    <property type="nucleotide sequence ID" value="NZ_AJYA01000006.1"/>
</dbReference>